<accession>A0A378YYL2</accession>
<dbReference type="Pfam" id="PF02515">
    <property type="entry name" value="CoA_transf_3"/>
    <property type="match status" value="1"/>
</dbReference>
<dbReference type="Gene3D" id="3.40.50.10540">
    <property type="entry name" value="Crotonobetainyl-coa:carnitine coa-transferase, domain 1"/>
    <property type="match status" value="1"/>
</dbReference>
<dbReference type="RefSeq" id="WP_048806570.1">
    <property type="nucleotide sequence ID" value="NZ_CP009553.3"/>
</dbReference>
<keyword evidence="1 2" id="KW-0808">Transferase</keyword>
<dbReference type="KEGG" id="ppnm:LV28_22280"/>
<dbReference type="InterPro" id="IPR023606">
    <property type="entry name" value="CoA-Trfase_III_dom_1_sf"/>
</dbReference>
<evidence type="ECO:0000256" key="1">
    <source>
        <dbReference type="ARBA" id="ARBA00022679"/>
    </source>
</evidence>
<dbReference type="PANTHER" id="PTHR48207">
    <property type="entry name" value="SUCCINATE--HYDROXYMETHYLGLUTARATE COA-TRANSFERASE"/>
    <property type="match status" value="1"/>
</dbReference>
<dbReference type="EMBL" id="UGSG01000001">
    <property type="protein sequence ID" value="SUA81529.1"/>
    <property type="molecule type" value="Genomic_DNA"/>
</dbReference>
<protein>
    <submittedName>
        <fullName evidence="2">Formyl-coenzyme A transferase</fullName>
        <ecNumber evidence="2">2.8.3.16</ecNumber>
    </submittedName>
</protein>
<dbReference type="AlphaFoldDB" id="A0A378YYL2"/>
<dbReference type="Gene3D" id="3.30.1540.10">
    <property type="entry name" value="formyl-coa transferase, domain 3"/>
    <property type="match status" value="1"/>
</dbReference>
<gene>
    <name evidence="2" type="primary">frc_10</name>
    <name evidence="2" type="ORF">NCTC13160_04392</name>
</gene>
<sequence>MRESTTSTKSTKSTGRVSGPLQGVKVIELSHIMSGPVCGMMLADMGADVIKVEKMDGDDARRFAPILSHGESASFMMLNRNKRGIALNLKTTGGQAVLRKMLASADVVTENYRKGTMEKLGLGYETLREANPALIYCAISGYGRTGPCADKGGFDLIAQGLSGLMSVTGEPGQAPIKAGSPIADINAGILAALGISAAYAHRLRTGQGQIVDTSLLEAGFQQMYWAAANFFASGENPPKLGSANPTSTPYQAFRTKDGWVNIGAANQANYERLLQVLDAPEIADDPRFATNAGRTAHRAELVERLTAYLVRDTTRHWVERLDAVGLPVGPVLSISEAVSHPQIVARDMVVETVHPLDGTTRSIGLPIRFSETPKCTGGPAPRLGEHTREVLAEYGFDAGQIRELMMQGAVHALEEGTSTSA</sequence>
<dbReference type="OrthoDB" id="9026195at2"/>
<name>A0A378YYL2_9BURK</name>
<dbReference type="InterPro" id="IPR050483">
    <property type="entry name" value="CoA-transferase_III_domain"/>
</dbReference>
<evidence type="ECO:0000313" key="2">
    <source>
        <dbReference type="EMBL" id="SUA81529.1"/>
    </source>
</evidence>
<dbReference type="Proteomes" id="UP000254573">
    <property type="component" value="Unassembled WGS sequence"/>
</dbReference>
<dbReference type="PANTHER" id="PTHR48207:SF4">
    <property type="entry name" value="BLL6097 PROTEIN"/>
    <property type="match status" value="1"/>
</dbReference>
<dbReference type="InterPro" id="IPR044855">
    <property type="entry name" value="CoA-Trfase_III_dom3_sf"/>
</dbReference>
<dbReference type="InterPro" id="IPR003673">
    <property type="entry name" value="CoA-Trfase_fam_III"/>
</dbReference>
<dbReference type="EC" id="2.8.3.16" evidence="2"/>
<dbReference type="STRING" id="93220.A6P55_18765"/>
<reference evidence="2 3" key="1">
    <citation type="submission" date="2018-06" db="EMBL/GenBank/DDBJ databases">
        <authorList>
            <consortium name="Pathogen Informatics"/>
            <person name="Doyle S."/>
        </authorList>
    </citation>
    <scope>NUCLEOTIDE SEQUENCE [LARGE SCALE GENOMIC DNA]</scope>
    <source>
        <strain evidence="2 3">NCTC13160</strain>
    </source>
</reference>
<dbReference type="GO" id="GO:0033608">
    <property type="term" value="F:formyl-CoA transferase activity"/>
    <property type="evidence" value="ECO:0007669"/>
    <property type="project" value="UniProtKB-EC"/>
</dbReference>
<organism evidence="2 3">
    <name type="scientific">Pandoraea pnomenusa</name>
    <dbReference type="NCBI Taxonomy" id="93220"/>
    <lineage>
        <taxon>Bacteria</taxon>
        <taxon>Pseudomonadati</taxon>
        <taxon>Pseudomonadota</taxon>
        <taxon>Betaproteobacteria</taxon>
        <taxon>Burkholderiales</taxon>
        <taxon>Burkholderiaceae</taxon>
        <taxon>Pandoraea</taxon>
    </lineage>
</organism>
<dbReference type="SUPFAM" id="SSF89796">
    <property type="entry name" value="CoA-transferase family III (CaiB/BaiF)"/>
    <property type="match status" value="1"/>
</dbReference>
<proteinExistence type="predicted"/>
<evidence type="ECO:0000313" key="3">
    <source>
        <dbReference type="Proteomes" id="UP000254573"/>
    </source>
</evidence>